<keyword evidence="8" id="KW-1185">Reference proteome</keyword>
<organism evidence="7 8">
    <name type="scientific">Chrysemys picta bellii</name>
    <name type="common">Western painted turtle</name>
    <name type="synonym">Emys bellii</name>
    <dbReference type="NCBI Taxonomy" id="8478"/>
    <lineage>
        <taxon>Eukaryota</taxon>
        <taxon>Metazoa</taxon>
        <taxon>Chordata</taxon>
        <taxon>Craniata</taxon>
        <taxon>Vertebrata</taxon>
        <taxon>Euteleostomi</taxon>
        <taxon>Archelosauria</taxon>
        <taxon>Testudinata</taxon>
        <taxon>Testudines</taxon>
        <taxon>Cryptodira</taxon>
        <taxon>Durocryptodira</taxon>
        <taxon>Testudinoidea</taxon>
        <taxon>Emydidae</taxon>
        <taxon>Chrysemys</taxon>
    </lineage>
</organism>
<dbReference type="InterPro" id="IPR040463">
    <property type="entry name" value="BAP29/BAP31_N"/>
</dbReference>
<evidence type="ECO:0000313" key="8">
    <source>
        <dbReference type="Proteomes" id="UP000694380"/>
    </source>
</evidence>
<sequence length="87" mass="9450">MSLQWTAVATFLYAEVFAVLLLCIPFISAPRWQKIFRSRLVRLVVTYGNTFFVVLIVILVLLLLGERGWAGGALPRQGTGGAVLGGG</sequence>
<comment type="similarity">
    <text evidence="5">Belongs to the BCAP29/BCAP31 family.</text>
</comment>
<keyword evidence="5" id="KW-0653">Protein transport</keyword>
<protein>
    <recommendedName>
        <fullName evidence="5">Endoplasmic reticulum transmembrane protein</fullName>
    </recommendedName>
</protein>
<evidence type="ECO:0000256" key="1">
    <source>
        <dbReference type="ARBA" id="ARBA00004141"/>
    </source>
</evidence>
<dbReference type="GO" id="GO:0070973">
    <property type="term" value="P:protein localization to endoplasmic reticulum exit site"/>
    <property type="evidence" value="ECO:0007669"/>
    <property type="project" value="UniProtKB-UniRule"/>
</dbReference>
<evidence type="ECO:0000259" key="6">
    <source>
        <dbReference type="Pfam" id="PF05529"/>
    </source>
</evidence>
<reference evidence="7" key="1">
    <citation type="submission" date="2025-08" db="UniProtKB">
        <authorList>
            <consortium name="Ensembl"/>
        </authorList>
    </citation>
    <scope>IDENTIFICATION</scope>
</reference>
<dbReference type="Pfam" id="PF05529">
    <property type="entry name" value="Bap31"/>
    <property type="match status" value="1"/>
</dbReference>
<keyword evidence="4 5" id="KW-0472">Membrane</keyword>
<reference evidence="7" key="2">
    <citation type="submission" date="2025-09" db="UniProtKB">
        <authorList>
            <consortium name="Ensembl"/>
        </authorList>
    </citation>
    <scope>IDENTIFICATION</scope>
</reference>
<name>A0A8C3HVL0_CHRPI</name>
<comment type="caution">
    <text evidence="5">Lacks conserved residue(s) required for the propagation of feature annotation.</text>
</comment>
<accession>A0A8C3HVL0</accession>
<dbReference type="PANTHER" id="PTHR12701:SF15">
    <property type="entry name" value="B-CELL RECEPTOR-ASSOCIATED PROTEIN 31"/>
    <property type="match status" value="1"/>
</dbReference>
<dbReference type="AlphaFoldDB" id="A0A8C3HVL0"/>
<evidence type="ECO:0000256" key="2">
    <source>
        <dbReference type="ARBA" id="ARBA00022692"/>
    </source>
</evidence>
<proteinExistence type="inferred from homology"/>
<evidence type="ECO:0000313" key="7">
    <source>
        <dbReference type="Ensembl" id="ENSCPBP00000024163.1"/>
    </source>
</evidence>
<feature type="domain" description="BAP29/BAP31 transmembrane" evidence="6">
    <location>
        <begin position="1"/>
        <end position="64"/>
    </location>
</feature>
<evidence type="ECO:0000256" key="4">
    <source>
        <dbReference type="ARBA" id="ARBA00023136"/>
    </source>
</evidence>
<dbReference type="Proteomes" id="UP000694380">
    <property type="component" value="Unplaced"/>
</dbReference>
<dbReference type="GeneTree" id="ENSGT00950000184986"/>
<dbReference type="GO" id="GO:0006888">
    <property type="term" value="P:endoplasmic reticulum to Golgi vesicle-mediated transport"/>
    <property type="evidence" value="ECO:0007669"/>
    <property type="project" value="UniProtKB-UniRule"/>
</dbReference>
<keyword evidence="2 5" id="KW-0812">Transmembrane</keyword>
<keyword evidence="3 5" id="KW-1133">Transmembrane helix</keyword>
<dbReference type="GO" id="GO:0005789">
    <property type="term" value="C:endoplasmic reticulum membrane"/>
    <property type="evidence" value="ECO:0007669"/>
    <property type="project" value="UniProtKB-SubCell"/>
</dbReference>
<dbReference type="InterPro" id="IPR008417">
    <property type="entry name" value="BAP29/BAP31"/>
</dbReference>
<comment type="subcellular location">
    <subcellularLocation>
        <location evidence="5">Endoplasmic reticulum membrane</location>
        <topology evidence="5">Multi-pass membrane protein</topology>
    </subcellularLocation>
    <subcellularLocation>
        <location evidence="1">Membrane</location>
        <topology evidence="1">Multi-pass membrane protein</topology>
    </subcellularLocation>
</comment>
<evidence type="ECO:0000256" key="5">
    <source>
        <dbReference type="RuleBase" id="RU367026"/>
    </source>
</evidence>
<dbReference type="Ensembl" id="ENSCPBT00000028462.1">
    <property type="protein sequence ID" value="ENSCPBP00000024163.1"/>
    <property type="gene ID" value="ENSCPBG00000017215.1"/>
</dbReference>
<dbReference type="GO" id="GO:0006886">
    <property type="term" value="P:intracellular protein transport"/>
    <property type="evidence" value="ECO:0007669"/>
    <property type="project" value="UniProtKB-UniRule"/>
</dbReference>
<feature type="transmembrane region" description="Helical" evidence="5">
    <location>
        <begin position="6"/>
        <end position="28"/>
    </location>
</feature>
<keyword evidence="5" id="KW-0813">Transport</keyword>
<keyword evidence="5" id="KW-0256">Endoplasmic reticulum</keyword>
<keyword evidence="5" id="KW-0931">ER-Golgi transport</keyword>
<evidence type="ECO:0000256" key="3">
    <source>
        <dbReference type="ARBA" id="ARBA00022989"/>
    </source>
</evidence>
<comment type="function">
    <text evidence="5">May play a role in anterograde transport of membrane proteins from the endoplasmic reticulum to the Golgi.</text>
</comment>
<feature type="transmembrane region" description="Helical" evidence="5">
    <location>
        <begin position="40"/>
        <end position="64"/>
    </location>
</feature>
<dbReference type="PANTHER" id="PTHR12701">
    <property type="entry name" value="BCR-ASSOCIATED PROTEIN, BAP"/>
    <property type="match status" value="1"/>
</dbReference>
<dbReference type="OMA" id="ISTERWN"/>